<dbReference type="STRING" id="131310.A0A0N4ZTZ2"/>
<proteinExistence type="predicted"/>
<dbReference type="PANTHER" id="PTHR31562:SF2">
    <property type="entry name" value="NUCLEOTIDE-DIPHOSPHO-SUGAR TRANSFERASE"/>
    <property type="match status" value="1"/>
</dbReference>
<dbReference type="InterPro" id="IPR004988">
    <property type="entry name" value="DUF273"/>
</dbReference>
<keyword evidence="2" id="KW-1185">Reference proteome</keyword>
<dbReference type="AlphaFoldDB" id="A0A0N4ZTZ2"/>
<feature type="transmembrane region" description="Helical" evidence="1">
    <location>
        <begin position="7"/>
        <end position="27"/>
    </location>
</feature>
<dbReference type="Proteomes" id="UP000038045">
    <property type="component" value="Unplaced"/>
</dbReference>
<reference evidence="3" key="1">
    <citation type="submission" date="2017-02" db="UniProtKB">
        <authorList>
            <consortium name="WormBaseParasite"/>
        </authorList>
    </citation>
    <scope>IDENTIFICATION</scope>
</reference>
<keyword evidence="1" id="KW-0812">Transmembrane</keyword>
<dbReference type="InterPro" id="IPR029044">
    <property type="entry name" value="Nucleotide-diphossugar_trans"/>
</dbReference>
<evidence type="ECO:0000313" key="2">
    <source>
        <dbReference type="Proteomes" id="UP000038045"/>
    </source>
</evidence>
<dbReference type="Pfam" id="PF03314">
    <property type="entry name" value="DUF273"/>
    <property type="match status" value="1"/>
</dbReference>
<evidence type="ECO:0000256" key="1">
    <source>
        <dbReference type="SAM" id="Phobius"/>
    </source>
</evidence>
<dbReference type="Gene3D" id="3.90.550.10">
    <property type="entry name" value="Spore Coat Polysaccharide Biosynthesis Protein SpsA, Chain A"/>
    <property type="match status" value="1"/>
</dbReference>
<accession>A0A0N4ZTZ2</accession>
<name>A0A0N4ZTZ2_PARTI</name>
<sequence length="380" mass="45649">MYVRVNLKIILFSLIILFSIFVFLNLYHKYNNITFPIEYIISPLLPTNISHTISIISIVDNDNIDNYEVAINTIKCYAAHFNYKYLLLNINRYPNLTKLCHQKDFMYKRHCFLAKYIESNLNEDDIILFIDADIGIINPGHSIEEYIPKDGEEIIFYERIFNHEVMAGSFFIKNSVYTRNFLINWSKYDFKHPDSFDGSDNVGLHYLLLDYIPDVYTKNKLKCHEIWKSAKDWRDCSIFVACTKYIISKACRYNNSIQNETNEYYSLDGDKIKILKKATKRVWVRDVWLTNSLWSLNDFMLHGMKMNKINSWLFGYWYLQLNMKEFNFAHCYSNKYLYNWIHYKRYFTTNEHIKSLLSVYKNQVKKLFYQELSESKIETF</sequence>
<evidence type="ECO:0000313" key="3">
    <source>
        <dbReference type="WBParaSite" id="PTRK_0001205700.1"/>
    </source>
</evidence>
<dbReference type="WBParaSite" id="PTRK_0001205700.1">
    <property type="protein sequence ID" value="PTRK_0001205700.1"/>
    <property type="gene ID" value="PTRK_0001205700"/>
</dbReference>
<keyword evidence="1" id="KW-1133">Transmembrane helix</keyword>
<protein>
    <submittedName>
        <fullName evidence="3">Nucleotid_trans domain-containing protein</fullName>
    </submittedName>
</protein>
<keyword evidence="1" id="KW-0472">Membrane</keyword>
<organism evidence="2 3">
    <name type="scientific">Parastrongyloides trichosuri</name>
    <name type="common">Possum-specific nematode worm</name>
    <dbReference type="NCBI Taxonomy" id="131310"/>
    <lineage>
        <taxon>Eukaryota</taxon>
        <taxon>Metazoa</taxon>
        <taxon>Ecdysozoa</taxon>
        <taxon>Nematoda</taxon>
        <taxon>Chromadorea</taxon>
        <taxon>Rhabditida</taxon>
        <taxon>Tylenchina</taxon>
        <taxon>Panagrolaimomorpha</taxon>
        <taxon>Strongyloidoidea</taxon>
        <taxon>Strongyloididae</taxon>
        <taxon>Parastrongyloides</taxon>
    </lineage>
</organism>
<dbReference type="PANTHER" id="PTHR31562">
    <property type="entry name" value="PROTEIN CBG18972"/>
    <property type="match status" value="1"/>
</dbReference>